<feature type="domain" description="ABC transmembrane type-1" evidence="8">
    <location>
        <begin position="1"/>
        <end position="145"/>
    </location>
</feature>
<dbReference type="OMA" id="ITWACAL"/>
<reference evidence="10" key="1">
    <citation type="journal article" date="2014" name="Nat. Genet.">
        <title>Genome of the human hookworm Necator americanus.</title>
        <authorList>
            <person name="Tang Y.T."/>
            <person name="Gao X."/>
            <person name="Rosa B.A."/>
            <person name="Abubucker S."/>
            <person name="Hallsworth-Pepin K."/>
            <person name="Martin J."/>
            <person name="Tyagi R."/>
            <person name="Heizer E."/>
            <person name="Zhang X."/>
            <person name="Bhonagiri-Palsikar V."/>
            <person name="Minx P."/>
            <person name="Warren W.C."/>
            <person name="Wang Q."/>
            <person name="Zhan B."/>
            <person name="Hotez P.J."/>
            <person name="Sternberg P.W."/>
            <person name="Dougall A."/>
            <person name="Gaze S.T."/>
            <person name="Mulvenna J."/>
            <person name="Sotillo J."/>
            <person name="Ranganathan S."/>
            <person name="Rabelo E.M."/>
            <person name="Wilson R.K."/>
            <person name="Felgner P.L."/>
            <person name="Bethony J."/>
            <person name="Hawdon J.M."/>
            <person name="Gasser R.B."/>
            <person name="Loukas A."/>
            <person name="Mitreva M."/>
        </authorList>
    </citation>
    <scope>NUCLEOTIDE SEQUENCE [LARGE SCALE GENOMIC DNA]</scope>
</reference>
<evidence type="ECO:0000256" key="4">
    <source>
        <dbReference type="ARBA" id="ARBA00022840"/>
    </source>
</evidence>
<dbReference type="EMBL" id="KI668929">
    <property type="protein sequence ID" value="ETN70561.1"/>
    <property type="molecule type" value="Genomic_DNA"/>
</dbReference>
<keyword evidence="5 7" id="KW-1133">Transmembrane helix</keyword>
<dbReference type="GO" id="GO:0140359">
    <property type="term" value="F:ABC-type transporter activity"/>
    <property type="evidence" value="ECO:0007669"/>
    <property type="project" value="InterPro"/>
</dbReference>
<sequence>MFVASELRSFVLNAYFYIMMRMGVKLQTALTAALYKKTLKLSNSARRVKTVGEIVNLMAIDVERFQMITPQIQQFWSCPFQITLALTYLFITLGYSAAPGVIIMVIFLPTNIIGSIIVKKWQVEQMKLKDERTKMVNEVLNGIKVYIFAYLVHEYSCVHSDKGNHTTITNSVYLNF</sequence>
<gene>
    <name evidence="9" type="ORF">NECAME_14677</name>
</gene>
<keyword evidence="6 7" id="KW-0472">Membrane</keyword>
<keyword evidence="4" id="KW-0067">ATP-binding</keyword>
<evidence type="ECO:0000256" key="3">
    <source>
        <dbReference type="ARBA" id="ARBA00022741"/>
    </source>
</evidence>
<evidence type="ECO:0000256" key="1">
    <source>
        <dbReference type="ARBA" id="ARBA00022448"/>
    </source>
</evidence>
<evidence type="ECO:0000259" key="8">
    <source>
        <dbReference type="PROSITE" id="PS50929"/>
    </source>
</evidence>
<keyword evidence="1" id="KW-0813">Transport</keyword>
<evidence type="ECO:0000256" key="2">
    <source>
        <dbReference type="ARBA" id="ARBA00022692"/>
    </source>
</evidence>
<dbReference type="KEGG" id="nai:NECAME_14677"/>
<dbReference type="Pfam" id="PF00664">
    <property type="entry name" value="ABC_membrane"/>
    <property type="match status" value="1"/>
</dbReference>
<dbReference type="Gene3D" id="1.20.1560.10">
    <property type="entry name" value="ABC transporter type 1, transmembrane domain"/>
    <property type="match status" value="1"/>
</dbReference>
<organism evidence="9 10">
    <name type="scientific">Necator americanus</name>
    <name type="common">Human hookworm</name>
    <dbReference type="NCBI Taxonomy" id="51031"/>
    <lineage>
        <taxon>Eukaryota</taxon>
        <taxon>Metazoa</taxon>
        <taxon>Ecdysozoa</taxon>
        <taxon>Nematoda</taxon>
        <taxon>Chromadorea</taxon>
        <taxon>Rhabditida</taxon>
        <taxon>Rhabditina</taxon>
        <taxon>Rhabditomorpha</taxon>
        <taxon>Strongyloidea</taxon>
        <taxon>Ancylostomatidae</taxon>
        <taxon>Bunostominae</taxon>
        <taxon>Necator</taxon>
    </lineage>
</organism>
<dbReference type="SUPFAM" id="SSF90123">
    <property type="entry name" value="ABC transporter transmembrane region"/>
    <property type="match status" value="1"/>
</dbReference>
<dbReference type="STRING" id="51031.W2SNW2"/>
<accession>W2SNW2</accession>
<dbReference type="PANTHER" id="PTHR24223:SF434">
    <property type="entry name" value="MULTIDRUG RESISTANCE PROTEIN MRP-7"/>
    <property type="match status" value="1"/>
</dbReference>
<dbReference type="InterPro" id="IPR011527">
    <property type="entry name" value="ABC1_TM_dom"/>
</dbReference>
<dbReference type="OrthoDB" id="5831279at2759"/>
<proteinExistence type="predicted"/>
<feature type="non-terminal residue" evidence="9">
    <location>
        <position position="176"/>
    </location>
</feature>
<evidence type="ECO:0000256" key="5">
    <source>
        <dbReference type="ARBA" id="ARBA00022989"/>
    </source>
</evidence>
<dbReference type="PROSITE" id="PS50929">
    <property type="entry name" value="ABC_TM1F"/>
    <property type="match status" value="1"/>
</dbReference>
<evidence type="ECO:0000256" key="7">
    <source>
        <dbReference type="SAM" id="Phobius"/>
    </source>
</evidence>
<dbReference type="GO" id="GO:0005524">
    <property type="term" value="F:ATP binding"/>
    <property type="evidence" value="ECO:0007669"/>
    <property type="project" value="UniProtKB-KW"/>
</dbReference>
<keyword evidence="3" id="KW-0547">Nucleotide-binding</keyword>
<dbReference type="GO" id="GO:0016020">
    <property type="term" value="C:membrane"/>
    <property type="evidence" value="ECO:0007669"/>
    <property type="project" value="InterPro"/>
</dbReference>
<keyword evidence="2 7" id="KW-0812">Transmembrane</keyword>
<protein>
    <recommendedName>
        <fullName evidence="8">ABC transmembrane type-1 domain-containing protein</fullName>
    </recommendedName>
</protein>
<evidence type="ECO:0000313" key="9">
    <source>
        <dbReference type="EMBL" id="ETN70561.1"/>
    </source>
</evidence>
<name>W2SNW2_NECAM</name>
<dbReference type="Proteomes" id="UP000053676">
    <property type="component" value="Unassembled WGS sequence"/>
</dbReference>
<dbReference type="InterPro" id="IPR036640">
    <property type="entry name" value="ABC1_TM_sf"/>
</dbReference>
<evidence type="ECO:0000256" key="6">
    <source>
        <dbReference type="ARBA" id="ARBA00023136"/>
    </source>
</evidence>
<dbReference type="InterPro" id="IPR050173">
    <property type="entry name" value="ABC_transporter_C-like"/>
</dbReference>
<dbReference type="PANTHER" id="PTHR24223">
    <property type="entry name" value="ATP-BINDING CASSETTE SUB-FAMILY C"/>
    <property type="match status" value="1"/>
</dbReference>
<feature type="transmembrane region" description="Helical" evidence="7">
    <location>
        <begin position="74"/>
        <end position="91"/>
    </location>
</feature>
<evidence type="ECO:0000313" key="10">
    <source>
        <dbReference type="Proteomes" id="UP000053676"/>
    </source>
</evidence>
<feature type="transmembrane region" description="Helical" evidence="7">
    <location>
        <begin position="97"/>
        <end position="118"/>
    </location>
</feature>
<keyword evidence="10" id="KW-1185">Reference proteome</keyword>
<dbReference type="AlphaFoldDB" id="W2SNW2"/>